<feature type="domain" description="SIS" evidence="6">
    <location>
        <begin position="136"/>
        <end position="281"/>
    </location>
</feature>
<dbReference type="Pfam" id="PF01380">
    <property type="entry name" value="SIS"/>
    <property type="match status" value="1"/>
</dbReference>
<evidence type="ECO:0000259" key="5">
    <source>
        <dbReference type="PROSITE" id="PS51071"/>
    </source>
</evidence>
<organism evidence="7 8">
    <name type="scientific">Caenimonas sedimenti</name>
    <dbReference type="NCBI Taxonomy" id="2596921"/>
    <lineage>
        <taxon>Bacteria</taxon>
        <taxon>Pseudomonadati</taxon>
        <taxon>Pseudomonadota</taxon>
        <taxon>Betaproteobacteria</taxon>
        <taxon>Burkholderiales</taxon>
        <taxon>Comamonadaceae</taxon>
        <taxon>Caenimonas</taxon>
    </lineage>
</organism>
<dbReference type="Pfam" id="PF01418">
    <property type="entry name" value="HTH_6"/>
    <property type="match status" value="1"/>
</dbReference>
<evidence type="ECO:0000256" key="1">
    <source>
        <dbReference type="ARBA" id="ARBA00023015"/>
    </source>
</evidence>
<evidence type="ECO:0000313" key="8">
    <source>
        <dbReference type="Proteomes" id="UP000318199"/>
    </source>
</evidence>
<dbReference type="InterPro" id="IPR047640">
    <property type="entry name" value="RpiR-like"/>
</dbReference>
<keyword evidence="4" id="KW-0804">Transcription</keyword>
<dbReference type="SUPFAM" id="SSF46689">
    <property type="entry name" value="Homeodomain-like"/>
    <property type="match status" value="1"/>
</dbReference>
<keyword evidence="2" id="KW-0238">DNA-binding</keyword>
<dbReference type="InterPro" id="IPR009057">
    <property type="entry name" value="Homeodomain-like_sf"/>
</dbReference>
<proteinExistence type="predicted"/>
<dbReference type="Gene3D" id="3.40.50.10490">
    <property type="entry name" value="Glucose-6-phosphate isomerase like protein, domain 1"/>
    <property type="match status" value="1"/>
</dbReference>
<protein>
    <submittedName>
        <fullName evidence="7">MurR/RpiR family transcriptional regulator</fullName>
    </submittedName>
</protein>
<reference evidence="7 8" key="1">
    <citation type="submission" date="2019-07" db="EMBL/GenBank/DDBJ databases">
        <title>Caenimonas sedimenti sp. nov., isolated from activated sludge.</title>
        <authorList>
            <person name="Xu J."/>
        </authorList>
    </citation>
    <scope>NUCLEOTIDE SEQUENCE [LARGE SCALE GENOMIC DNA]</scope>
    <source>
        <strain evidence="7 8">HX-9-20</strain>
    </source>
</reference>
<dbReference type="PROSITE" id="PS51464">
    <property type="entry name" value="SIS"/>
    <property type="match status" value="1"/>
</dbReference>
<evidence type="ECO:0000256" key="4">
    <source>
        <dbReference type="ARBA" id="ARBA00023163"/>
    </source>
</evidence>
<evidence type="ECO:0000256" key="3">
    <source>
        <dbReference type="ARBA" id="ARBA00023152"/>
    </source>
</evidence>
<dbReference type="Proteomes" id="UP000318199">
    <property type="component" value="Unassembled WGS sequence"/>
</dbReference>
<dbReference type="InterPro" id="IPR035472">
    <property type="entry name" value="RpiR-like_SIS"/>
</dbReference>
<dbReference type="PANTHER" id="PTHR30514">
    <property type="entry name" value="GLUCOKINASE"/>
    <property type="match status" value="1"/>
</dbReference>
<dbReference type="InterPro" id="IPR000281">
    <property type="entry name" value="HTH_RpiR"/>
</dbReference>
<dbReference type="GO" id="GO:0003677">
    <property type="term" value="F:DNA binding"/>
    <property type="evidence" value="ECO:0007669"/>
    <property type="project" value="UniProtKB-KW"/>
</dbReference>
<dbReference type="PROSITE" id="PS51071">
    <property type="entry name" value="HTH_RPIR"/>
    <property type="match status" value="1"/>
</dbReference>
<dbReference type="SUPFAM" id="SSF53697">
    <property type="entry name" value="SIS domain"/>
    <property type="match status" value="1"/>
</dbReference>
<sequence length="282" mass="30308">MQAATNYEDLKGAIASAYPDMSKQLQRIARFALEKPHDLALGTVAAVAEATEVQPSAMIRFANALGYRGFSDMQQVFRGHLVERSASYRERIDQLRVKQLNGQRAPAGVLHQLVGDSIAELGHLEESIPESALRAAVKLIAGAERIHVLAQRRAFPVAAYLAYALGQLELKTHLLDGAGGMLRDNLHAIDKRDVLLVASFRSYSPEVVEAAESCAKRGVAVIAITDSPLSPVVPPAKVCLQLADDSSKAFRSLVGPLCLSQALVMSTGHALAEKTPAKKARP</sequence>
<dbReference type="InterPro" id="IPR001347">
    <property type="entry name" value="SIS_dom"/>
</dbReference>
<dbReference type="EMBL" id="VOBQ01000011">
    <property type="protein sequence ID" value="TWO70601.1"/>
    <property type="molecule type" value="Genomic_DNA"/>
</dbReference>
<evidence type="ECO:0000259" key="6">
    <source>
        <dbReference type="PROSITE" id="PS51464"/>
    </source>
</evidence>
<gene>
    <name evidence="7" type="ORF">FN976_13640</name>
</gene>
<comment type="caution">
    <text evidence="7">The sequence shown here is derived from an EMBL/GenBank/DDBJ whole genome shotgun (WGS) entry which is preliminary data.</text>
</comment>
<dbReference type="GO" id="GO:0003700">
    <property type="term" value="F:DNA-binding transcription factor activity"/>
    <property type="evidence" value="ECO:0007669"/>
    <property type="project" value="InterPro"/>
</dbReference>
<dbReference type="Gene3D" id="1.10.10.10">
    <property type="entry name" value="Winged helix-like DNA-binding domain superfamily/Winged helix DNA-binding domain"/>
    <property type="match status" value="1"/>
</dbReference>
<keyword evidence="1" id="KW-0805">Transcription regulation</keyword>
<evidence type="ECO:0000256" key="2">
    <source>
        <dbReference type="ARBA" id="ARBA00023125"/>
    </source>
</evidence>
<dbReference type="PANTHER" id="PTHR30514:SF20">
    <property type="entry name" value="TRANSCRIPTIONAL REGULATOR"/>
    <property type="match status" value="1"/>
</dbReference>
<dbReference type="InterPro" id="IPR036388">
    <property type="entry name" value="WH-like_DNA-bd_sf"/>
</dbReference>
<keyword evidence="8" id="KW-1185">Reference proteome</keyword>
<accession>A0A562ZQH4</accession>
<name>A0A562ZQH4_9BURK</name>
<feature type="domain" description="HTH rpiR-type" evidence="5">
    <location>
        <begin position="8"/>
        <end position="84"/>
    </location>
</feature>
<dbReference type="GO" id="GO:0006096">
    <property type="term" value="P:glycolytic process"/>
    <property type="evidence" value="ECO:0007669"/>
    <property type="project" value="UniProtKB-KW"/>
</dbReference>
<evidence type="ECO:0000313" key="7">
    <source>
        <dbReference type="EMBL" id="TWO70601.1"/>
    </source>
</evidence>
<keyword evidence="3" id="KW-0324">Glycolysis</keyword>
<dbReference type="AlphaFoldDB" id="A0A562ZQH4"/>
<dbReference type="InterPro" id="IPR046348">
    <property type="entry name" value="SIS_dom_sf"/>
</dbReference>
<dbReference type="RefSeq" id="WP_145893593.1">
    <property type="nucleotide sequence ID" value="NZ_VOBQ01000011.1"/>
</dbReference>
<dbReference type="CDD" id="cd05013">
    <property type="entry name" value="SIS_RpiR"/>
    <property type="match status" value="1"/>
</dbReference>
<dbReference type="GO" id="GO:0097367">
    <property type="term" value="F:carbohydrate derivative binding"/>
    <property type="evidence" value="ECO:0007669"/>
    <property type="project" value="InterPro"/>
</dbReference>
<dbReference type="OrthoDB" id="9814005at2"/>